<dbReference type="Gene3D" id="1.10.860.10">
    <property type="entry name" value="DNAb Helicase, Chain A"/>
    <property type="match status" value="1"/>
</dbReference>
<dbReference type="GO" id="GO:0005829">
    <property type="term" value="C:cytosol"/>
    <property type="evidence" value="ECO:0007669"/>
    <property type="project" value="TreeGrafter"/>
</dbReference>
<dbReference type="Pfam" id="PF03796">
    <property type="entry name" value="DnaB_C"/>
    <property type="match status" value="1"/>
</dbReference>
<dbReference type="SUPFAM" id="SSF52540">
    <property type="entry name" value="P-loop containing nucleoside triphosphate hydrolases"/>
    <property type="match status" value="1"/>
</dbReference>
<dbReference type="AlphaFoldDB" id="A0A413UB58"/>
<accession>A0A413UB58</accession>
<dbReference type="SUPFAM" id="SSF48024">
    <property type="entry name" value="N-terminal domain of DnaB helicase"/>
    <property type="match status" value="1"/>
</dbReference>
<evidence type="ECO:0000259" key="1">
    <source>
        <dbReference type="PROSITE" id="PS51199"/>
    </source>
</evidence>
<dbReference type="PANTHER" id="PTHR30153:SF2">
    <property type="entry name" value="REPLICATIVE DNA HELICASE"/>
    <property type="match status" value="1"/>
</dbReference>
<organism evidence="2 3">
    <name type="scientific">Holdemanella biformis</name>
    <dbReference type="NCBI Taxonomy" id="1735"/>
    <lineage>
        <taxon>Bacteria</taxon>
        <taxon>Bacillati</taxon>
        <taxon>Bacillota</taxon>
        <taxon>Erysipelotrichia</taxon>
        <taxon>Erysipelotrichales</taxon>
        <taxon>Erysipelotrichaceae</taxon>
        <taxon>Holdemanella</taxon>
    </lineage>
</organism>
<dbReference type="RefSeq" id="WP_118011773.1">
    <property type="nucleotide sequence ID" value="NZ_QSGD01000039.1"/>
</dbReference>
<protein>
    <recommendedName>
        <fullName evidence="1">SF4 helicase domain-containing protein</fullName>
    </recommendedName>
</protein>
<dbReference type="GO" id="GO:0005524">
    <property type="term" value="F:ATP binding"/>
    <property type="evidence" value="ECO:0007669"/>
    <property type="project" value="InterPro"/>
</dbReference>
<reference evidence="2 3" key="1">
    <citation type="submission" date="2018-08" db="EMBL/GenBank/DDBJ databases">
        <title>A genome reference for cultivated species of the human gut microbiota.</title>
        <authorList>
            <person name="Zou Y."/>
            <person name="Xue W."/>
            <person name="Luo G."/>
        </authorList>
    </citation>
    <scope>NUCLEOTIDE SEQUENCE [LARGE SCALE GENOMIC DNA]</scope>
    <source>
        <strain evidence="2 3">AM42-13AC</strain>
    </source>
</reference>
<dbReference type="Gene3D" id="3.40.50.300">
    <property type="entry name" value="P-loop containing nucleotide triphosphate hydrolases"/>
    <property type="match status" value="1"/>
</dbReference>
<sequence>MICQNAITKKGLGESQIHLEQMILAIFIMNPIMLNQYIVNDNWFELGIHKIIYSALKQSVVDKHLDMYKVQELLEKANFDYFNKIMDSYVSSALLDKHLSELEENYKIRQTAIIMEQLSLHQIEYPTFLENIRQIEEQTQYIDTLVEPSPNDIFDEITLSNQSLIFNRLSNLNLLKLEKNTLNVIAARPSVGKSGLALNIFNDLASTNEYDCVYINMEMPDRDIYRRLVSMNTKIPMWHLEGLEKCSKAGALVMDCLLSFKDKDMKVISHPMDINSIGTVIRNEQKKGKHVIVFIDYLGYIKSAKESNDRERLGKICRDLQIMTKEYDCTIFLLAQINREGADNPTMNNLKDTGELEQSAHSVLLLSEIGDYDVNNDVQFIKLVTGKNRESLKNGKMIMKYHKKIQRFEVSTEEEAKNAQRR</sequence>
<feature type="domain" description="SF4 helicase" evidence="1">
    <location>
        <begin position="158"/>
        <end position="415"/>
    </location>
</feature>
<dbReference type="GO" id="GO:0006260">
    <property type="term" value="P:DNA replication"/>
    <property type="evidence" value="ECO:0007669"/>
    <property type="project" value="InterPro"/>
</dbReference>
<dbReference type="PROSITE" id="PS51199">
    <property type="entry name" value="SF4_HELICASE"/>
    <property type="match status" value="1"/>
</dbReference>
<gene>
    <name evidence="2" type="ORF">DW907_08970</name>
</gene>
<evidence type="ECO:0000313" key="3">
    <source>
        <dbReference type="Proteomes" id="UP000285288"/>
    </source>
</evidence>
<dbReference type="EMBL" id="QSGD01000039">
    <property type="protein sequence ID" value="RHB02893.1"/>
    <property type="molecule type" value="Genomic_DNA"/>
</dbReference>
<dbReference type="PANTHER" id="PTHR30153">
    <property type="entry name" value="REPLICATIVE DNA HELICASE DNAB"/>
    <property type="match status" value="1"/>
</dbReference>
<dbReference type="GO" id="GO:0003678">
    <property type="term" value="F:DNA helicase activity"/>
    <property type="evidence" value="ECO:0007669"/>
    <property type="project" value="InterPro"/>
</dbReference>
<evidence type="ECO:0000313" key="2">
    <source>
        <dbReference type="EMBL" id="RHB02893.1"/>
    </source>
</evidence>
<dbReference type="InterPro" id="IPR036185">
    <property type="entry name" value="DNA_heli_DnaB-like_N_sf"/>
</dbReference>
<comment type="caution">
    <text evidence="2">The sequence shown here is derived from an EMBL/GenBank/DDBJ whole genome shotgun (WGS) entry which is preliminary data.</text>
</comment>
<dbReference type="Proteomes" id="UP000285288">
    <property type="component" value="Unassembled WGS sequence"/>
</dbReference>
<dbReference type="InterPro" id="IPR016136">
    <property type="entry name" value="DNA_helicase_N/primase_C"/>
</dbReference>
<dbReference type="InterPro" id="IPR027417">
    <property type="entry name" value="P-loop_NTPase"/>
</dbReference>
<name>A0A413UB58_9FIRM</name>
<dbReference type="InterPro" id="IPR007694">
    <property type="entry name" value="DNA_helicase_DnaB-like_C"/>
</dbReference>
<proteinExistence type="predicted"/>